<dbReference type="Pfam" id="PF20594">
    <property type="entry name" value="DUF6794"/>
    <property type="match status" value="1"/>
</dbReference>
<evidence type="ECO:0000313" key="2">
    <source>
        <dbReference type="EMBL" id="TWI47090.1"/>
    </source>
</evidence>
<dbReference type="OrthoDB" id="8781471at2"/>
<name>A0A562PSG1_9PSED</name>
<evidence type="ECO:0000259" key="1">
    <source>
        <dbReference type="Pfam" id="PF20594"/>
    </source>
</evidence>
<dbReference type="InterPro" id="IPR046744">
    <property type="entry name" value="DUF6794"/>
</dbReference>
<protein>
    <recommendedName>
        <fullName evidence="1">DUF6794 domain-containing protein</fullName>
    </recommendedName>
</protein>
<comment type="caution">
    <text evidence="2">The sequence shown here is derived from an EMBL/GenBank/DDBJ whole genome shotgun (WGS) entry which is preliminary data.</text>
</comment>
<reference evidence="2 3" key="1">
    <citation type="journal article" date="2015" name="Stand. Genomic Sci.">
        <title>Genomic Encyclopedia of Bacterial and Archaeal Type Strains, Phase III: the genomes of soil and plant-associated and newly described type strains.</title>
        <authorList>
            <person name="Whitman W.B."/>
            <person name="Woyke T."/>
            <person name="Klenk H.P."/>
            <person name="Zhou Y."/>
            <person name="Lilburn T.G."/>
            <person name="Beck B.J."/>
            <person name="De Vos P."/>
            <person name="Vandamme P."/>
            <person name="Eisen J.A."/>
            <person name="Garrity G."/>
            <person name="Hugenholtz P."/>
            <person name="Kyrpides N.C."/>
        </authorList>
    </citation>
    <scope>NUCLEOTIDE SEQUENCE [LARGE SCALE GENOMIC DNA]</scope>
    <source>
        <strain evidence="2 3">CGMCC 1.6858</strain>
    </source>
</reference>
<keyword evidence="3" id="KW-1185">Reference proteome</keyword>
<feature type="domain" description="DUF6794" evidence="1">
    <location>
        <begin position="12"/>
        <end position="93"/>
    </location>
</feature>
<accession>A0A562PSG1</accession>
<dbReference type="Proteomes" id="UP000316905">
    <property type="component" value="Unassembled WGS sequence"/>
</dbReference>
<dbReference type="RefSeq" id="WP_145145749.1">
    <property type="nucleotide sequence ID" value="NZ_VLKY01000025.1"/>
</dbReference>
<dbReference type="EMBL" id="VLKY01000025">
    <property type="protein sequence ID" value="TWI47090.1"/>
    <property type="molecule type" value="Genomic_DNA"/>
</dbReference>
<evidence type="ECO:0000313" key="3">
    <source>
        <dbReference type="Proteomes" id="UP000316905"/>
    </source>
</evidence>
<gene>
    <name evidence="2" type="ORF">IQ22_04362</name>
</gene>
<dbReference type="AlphaFoldDB" id="A0A562PSG1"/>
<organism evidence="2 3">
    <name type="scientific">Pseudomonas duriflava</name>
    <dbReference type="NCBI Taxonomy" id="459528"/>
    <lineage>
        <taxon>Bacteria</taxon>
        <taxon>Pseudomonadati</taxon>
        <taxon>Pseudomonadota</taxon>
        <taxon>Gammaproteobacteria</taxon>
        <taxon>Pseudomonadales</taxon>
        <taxon>Pseudomonadaceae</taxon>
        <taxon>Pseudomonas</taxon>
    </lineage>
</organism>
<sequence>MQDPAIPDTERWPTTVESAVEQLLAMLSEESKSTVREMPEEELIHCHYGLGMAIRNEFGLWKGNKKLLEAACPAGGHPDDVSMVIIRALWVWLRSKQVIEGVYQTLH</sequence>
<proteinExistence type="predicted"/>